<dbReference type="PANTHER" id="PTHR31170">
    <property type="entry name" value="BNAC04G53230D PROTEIN"/>
    <property type="match status" value="1"/>
</dbReference>
<dbReference type="Proteomes" id="UP000515123">
    <property type="component" value="Linkage group 11"/>
</dbReference>
<dbReference type="PANTHER" id="PTHR31170:SF18">
    <property type="entry name" value="(WILD MALAYSIAN BANANA) HYPOTHETICAL PROTEIN"/>
    <property type="match status" value="1"/>
</dbReference>
<proteinExistence type="predicted"/>
<reference evidence="2" key="1">
    <citation type="journal article" date="2015" name="Nat. Genet.">
        <title>The pineapple genome and the evolution of CAM photosynthesis.</title>
        <authorList>
            <person name="Ming R."/>
            <person name="VanBuren R."/>
            <person name="Wai C.M."/>
            <person name="Tang H."/>
            <person name="Schatz M.C."/>
            <person name="Bowers J.E."/>
            <person name="Lyons E."/>
            <person name="Wang M.L."/>
            <person name="Chen J."/>
            <person name="Biggers E."/>
            <person name="Zhang J."/>
            <person name="Huang L."/>
            <person name="Zhang L."/>
            <person name="Miao W."/>
            <person name="Zhang J."/>
            <person name="Ye Z."/>
            <person name="Miao C."/>
            <person name="Lin Z."/>
            <person name="Wang H."/>
            <person name="Zhou H."/>
            <person name="Yim W.C."/>
            <person name="Priest H.D."/>
            <person name="Zheng C."/>
            <person name="Woodhouse M."/>
            <person name="Edger P.P."/>
            <person name="Guyot R."/>
            <person name="Guo H.B."/>
            <person name="Guo H."/>
            <person name="Zheng G."/>
            <person name="Singh R."/>
            <person name="Sharma A."/>
            <person name="Min X."/>
            <person name="Zheng Y."/>
            <person name="Lee H."/>
            <person name="Gurtowski J."/>
            <person name="Sedlazeck F.J."/>
            <person name="Harkess A."/>
            <person name="McKain M.R."/>
            <person name="Liao Z."/>
            <person name="Fang J."/>
            <person name="Liu J."/>
            <person name="Zhang X."/>
            <person name="Zhang Q."/>
            <person name="Hu W."/>
            <person name="Qin Y."/>
            <person name="Wang K."/>
            <person name="Chen L.Y."/>
            <person name="Shirley N."/>
            <person name="Lin Y.R."/>
            <person name="Liu L.Y."/>
            <person name="Hernandez A.G."/>
            <person name="Wright C.L."/>
            <person name="Bulone V."/>
            <person name="Tuskan G.A."/>
            <person name="Heath K."/>
            <person name="Zee F."/>
            <person name="Moore P.H."/>
            <person name="Sunkar R."/>
            <person name="Leebens-Mack J.H."/>
            <person name="Mockler T."/>
            <person name="Bennetzen J.L."/>
            <person name="Freeling M."/>
            <person name="Sankoff D."/>
            <person name="Paterson A.H."/>
            <person name="Zhu X."/>
            <person name="Yang X."/>
            <person name="Smith J.A."/>
            <person name="Cushman J.C."/>
            <person name="Paull R.E."/>
            <person name="Yu Q."/>
        </authorList>
    </citation>
    <scope>NUCLEOTIDE SEQUENCE [LARGE SCALE GENOMIC DNA]</scope>
    <source>
        <strain evidence="2">cv. F153</strain>
    </source>
</reference>
<protein>
    <submittedName>
        <fullName evidence="3">UPF0481 protein At3g47200-like</fullName>
    </submittedName>
</protein>
<evidence type="ECO:0000313" key="2">
    <source>
        <dbReference type="Proteomes" id="UP000515123"/>
    </source>
</evidence>
<name>A0A6P5FQQ8_ANACO</name>
<keyword evidence="1" id="KW-0812">Transmembrane</keyword>
<gene>
    <name evidence="3" type="primary">LOC109717048</name>
</gene>
<keyword evidence="1" id="KW-1133">Transmembrane helix</keyword>
<evidence type="ECO:0000256" key="1">
    <source>
        <dbReference type="SAM" id="Phobius"/>
    </source>
</evidence>
<sequence>MESVKLDCRRRIFGYDSDNYHVSGEIMELENRARGLYSENVTMEREDFAKMLLLDGCFIAVALGKMEGRAVENIPSEADLSQHEALNRHDIVHDLLLVENQIPFFVLEEIRNLAAPIPGETTEQFKKNIAKYVERVLRHYPKAIEIPAICSNDFHHLLHLCHMFFRPSQNPAGHHRIQTMMTNQWHRAMQYREAGVEFRVKDSSSTPHSLLDVTFSNGTMEIPHLSIDAKTESIFSNLIMFEVGYPSAGNYINAYVTFMSQLLCDADDVKLLAREKIVHILGPQEEVVNIFNRLNGLAVFDPCGENYYLTSTFQSVEAHYRCRCNWWMAWLKHNHLKNPCVIIAALLGFISLLCIMIQNFLSILKHFNVVHH</sequence>
<accession>A0A6P5FQQ8</accession>
<feature type="transmembrane region" description="Helical" evidence="1">
    <location>
        <begin position="341"/>
        <end position="364"/>
    </location>
</feature>
<dbReference type="OrthoDB" id="672127at2759"/>
<dbReference type="InterPro" id="IPR004158">
    <property type="entry name" value="DUF247_pln"/>
</dbReference>
<organism evidence="2 3">
    <name type="scientific">Ananas comosus</name>
    <name type="common">Pineapple</name>
    <name type="synonym">Ananas ananas</name>
    <dbReference type="NCBI Taxonomy" id="4615"/>
    <lineage>
        <taxon>Eukaryota</taxon>
        <taxon>Viridiplantae</taxon>
        <taxon>Streptophyta</taxon>
        <taxon>Embryophyta</taxon>
        <taxon>Tracheophyta</taxon>
        <taxon>Spermatophyta</taxon>
        <taxon>Magnoliopsida</taxon>
        <taxon>Liliopsida</taxon>
        <taxon>Poales</taxon>
        <taxon>Bromeliaceae</taxon>
        <taxon>Bromelioideae</taxon>
        <taxon>Ananas</taxon>
    </lineage>
</organism>
<keyword evidence="2" id="KW-1185">Reference proteome</keyword>
<evidence type="ECO:0000313" key="3">
    <source>
        <dbReference type="RefSeq" id="XP_020098294.1"/>
    </source>
</evidence>
<keyword evidence="1" id="KW-0472">Membrane</keyword>
<dbReference type="AlphaFoldDB" id="A0A6P5FQQ8"/>
<dbReference type="Pfam" id="PF03140">
    <property type="entry name" value="DUF247"/>
    <property type="match status" value="1"/>
</dbReference>
<dbReference type="GeneID" id="109717048"/>
<dbReference type="RefSeq" id="XP_020098294.1">
    <property type="nucleotide sequence ID" value="XM_020242705.1"/>
</dbReference>
<reference evidence="3" key="2">
    <citation type="submission" date="2025-08" db="UniProtKB">
        <authorList>
            <consortium name="RefSeq"/>
        </authorList>
    </citation>
    <scope>IDENTIFICATION</scope>
    <source>
        <tissue evidence="3">Leaf</tissue>
    </source>
</reference>